<dbReference type="PROSITE" id="PS50309">
    <property type="entry name" value="DC"/>
    <property type="match status" value="2"/>
</dbReference>
<evidence type="ECO:0000313" key="18">
    <source>
        <dbReference type="RefSeq" id="XP_023159859.2"/>
    </source>
</evidence>
<dbReference type="GeneID" id="111592075"/>
<comment type="catalytic activity">
    <reaction evidence="12">
        <text>L-seryl-[protein] + ATP = O-phospho-L-seryl-[protein] + ADP + H(+)</text>
        <dbReference type="Rhea" id="RHEA:17989"/>
        <dbReference type="Rhea" id="RHEA-COMP:9863"/>
        <dbReference type="Rhea" id="RHEA-COMP:11604"/>
        <dbReference type="ChEBI" id="CHEBI:15378"/>
        <dbReference type="ChEBI" id="CHEBI:29999"/>
        <dbReference type="ChEBI" id="CHEBI:30616"/>
        <dbReference type="ChEBI" id="CHEBI:83421"/>
        <dbReference type="ChEBI" id="CHEBI:456216"/>
        <dbReference type="EC" id="2.7.11.1"/>
    </reaction>
</comment>
<dbReference type="RefSeq" id="XP_023159859.2">
    <property type="nucleotide sequence ID" value="XM_023304091.2"/>
</dbReference>
<evidence type="ECO:0000256" key="6">
    <source>
        <dbReference type="ARBA" id="ARBA00022737"/>
    </source>
</evidence>
<dbReference type="FunFam" id="1.10.510.10:FF:000866">
    <property type="entry name" value="Serine/threonine-protein kinase GA29083"/>
    <property type="match status" value="1"/>
</dbReference>
<evidence type="ECO:0000256" key="7">
    <source>
        <dbReference type="ARBA" id="ARBA00022741"/>
    </source>
</evidence>
<feature type="domain" description="Doublecortin" evidence="16">
    <location>
        <begin position="367"/>
        <end position="450"/>
    </location>
</feature>
<dbReference type="OMA" id="LMTECKV"/>
<feature type="compositionally biased region" description="Basic and acidic residues" evidence="14">
    <location>
        <begin position="113"/>
        <end position="123"/>
    </location>
</feature>
<feature type="compositionally biased region" description="Basic residues" evidence="14">
    <location>
        <begin position="477"/>
        <end position="487"/>
    </location>
</feature>
<evidence type="ECO:0000256" key="1">
    <source>
        <dbReference type="ARBA" id="ARBA00005354"/>
    </source>
</evidence>
<evidence type="ECO:0000256" key="9">
    <source>
        <dbReference type="ARBA" id="ARBA00022840"/>
    </source>
</evidence>
<dbReference type="InterPro" id="IPR036572">
    <property type="entry name" value="Doublecortin_dom_sf"/>
</dbReference>
<evidence type="ECO:0000256" key="5">
    <source>
        <dbReference type="ARBA" id="ARBA00022679"/>
    </source>
</evidence>
<dbReference type="FunFam" id="3.30.200.20:FF:000042">
    <property type="entry name" value="Aurora kinase A"/>
    <property type="match status" value="1"/>
</dbReference>
<dbReference type="FunFam" id="3.10.20.230:FF:000021">
    <property type="entry name" value="Serine/threonine-protein kinase GA29083"/>
    <property type="match status" value="1"/>
</dbReference>
<dbReference type="InterPro" id="IPR008271">
    <property type="entry name" value="Ser/Thr_kinase_AS"/>
</dbReference>
<evidence type="ECO:0000256" key="13">
    <source>
        <dbReference type="PROSITE-ProRule" id="PRU10141"/>
    </source>
</evidence>
<evidence type="ECO:0000256" key="14">
    <source>
        <dbReference type="SAM" id="MobiDB-lite"/>
    </source>
</evidence>
<evidence type="ECO:0000256" key="12">
    <source>
        <dbReference type="ARBA" id="ARBA00048679"/>
    </source>
</evidence>
<evidence type="ECO:0000256" key="8">
    <source>
        <dbReference type="ARBA" id="ARBA00022777"/>
    </source>
</evidence>
<feature type="domain" description="Doublecortin" evidence="16">
    <location>
        <begin position="205"/>
        <end position="291"/>
    </location>
</feature>
<dbReference type="FunFam" id="3.10.20.230:FF:000017">
    <property type="entry name" value="Serine/threonine-protein kinase GA29083"/>
    <property type="match status" value="1"/>
</dbReference>
<organism evidence="17 18">
    <name type="scientific">Drosophila hydei</name>
    <name type="common">Fruit fly</name>
    <dbReference type="NCBI Taxonomy" id="7224"/>
    <lineage>
        <taxon>Eukaryota</taxon>
        <taxon>Metazoa</taxon>
        <taxon>Ecdysozoa</taxon>
        <taxon>Arthropoda</taxon>
        <taxon>Hexapoda</taxon>
        <taxon>Insecta</taxon>
        <taxon>Pterygota</taxon>
        <taxon>Neoptera</taxon>
        <taxon>Endopterygota</taxon>
        <taxon>Diptera</taxon>
        <taxon>Brachycera</taxon>
        <taxon>Muscomorpha</taxon>
        <taxon>Ephydroidea</taxon>
        <taxon>Drosophilidae</taxon>
        <taxon>Drosophila</taxon>
    </lineage>
</organism>
<comment type="catalytic activity">
    <reaction evidence="11">
        <text>L-threonyl-[protein] + ATP = O-phospho-L-threonyl-[protein] + ADP + H(+)</text>
        <dbReference type="Rhea" id="RHEA:46608"/>
        <dbReference type="Rhea" id="RHEA-COMP:11060"/>
        <dbReference type="Rhea" id="RHEA-COMP:11605"/>
        <dbReference type="ChEBI" id="CHEBI:15378"/>
        <dbReference type="ChEBI" id="CHEBI:30013"/>
        <dbReference type="ChEBI" id="CHEBI:30616"/>
        <dbReference type="ChEBI" id="CHEBI:61977"/>
        <dbReference type="ChEBI" id="CHEBI:456216"/>
        <dbReference type="EC" id="2.7.11.1"/>
    </reaction>
</comment>
<feature type="domain" description="Protein kinase" evidence="15">
    <location>
        <begin position="532"/>
        <end position="790"/>
    </location>
</feature>
<dbReference type="SMART" id="SM00537">
    <property type="entry name" value="DCX"/>
    <property type="match status" value="2"/>
</dbReference>
<dbReference type="AlphaFoldDB" id="A0A6J1L4X4"/>
<dbReference type="GO" id="GO:0004674">
    <property type="term" value="F:protein serine/threonine kinase activity"/>
    <property type="evidence" value="ECO:0007669"/>
    <property type="project" value="UniProtKB-KW"/>
</dbReference>
<dbReference type="SMART" id="SM00220">
    <property type="entry name" value="S_TKc"/>
    <property type="match status" value="1"/>
</dbReference>
<keyword evidence="8 18" id="KW-0418">Kinase</keyword>
<proteinExistence type="inferred from homology"/>
<dbReference type="SUPFAM" id="SSF89837">
    <property type="entry name" value="Doublecortin (DC)"/>
    <property type="match status" value="2"/>
</dbReference>
<feature type="binding site" evidence="13">
    <location>
        <position position="561"/>
    </location>
    <ligand>
        <name>ATP</name>
        <dbReference type="ChEBI" id="CHEBI:30616"/>
    </ligand>
</feature>
<dbReference type="CDD" id="cd16109">
    <property type="entry name" value="DCX1"/>
    <property type="match status" value="1"/>
</dbReference>
<feature type="region of interest" description="Disordered" evidence="14">
    <location>
        <begin position="324"/>
        <end position="357"/>
    </location>
</feature>
<dbReference type="Gene3D" id="1.10.510.10">
    <property type="entry name" value="Transferase(Phosphotransferase) domain 1"/>
    <property type="match status" value="1"/>
</dbReference>
<keyword evidence="6" id="KW-0677">Repeat</keyword>
<keyword evidence="3" id="KW-0723">Serine/threonine-protein kinase</keyword>
<dbReference type="InterPro" id="IPR000719">
    <property type="entry name" value="Prot_kinase_dom"/>
</dbReference>
<dbReference type="OrthoDB" id="1738954at2759"/>
<evidence type="ECO:0000259" key="16">
    <source>
        <dbReference type="PROSITE" id="PS50309"/>
    </source>
</evidence>
<feature type="region of interest" description="Disordered" evidence="14">
    <location>
        <begin position="43"/>
        <end position="72"/>
    </location>
</feature>
<dbReference type="GO" id="GO:0035556">
    <property type="term" value="P:intracellular signal transduction"/>
    <property type="evidence" value="ECO:0007669"/>
    <property type="project" value="InterPro"/>
</dbReference>
<feature type="compositionally biased region" description="Low complexity" evidence="14">
    <location>
        <begin position="51"/>
        <end position="72"/>
    </location>
</feature>
<keyword evidence="5" id="KW-0808">Transferase</keyword>
<keyword evidence="17" id="KW-1185">Reference proteome</keyword>
<keyword evidence="4" id="KW-0597">Phosphoprotein</keyword>
<dbReference type="Proteomes" id="UP000504633">
    <property type="component" value="Unplaced"/>
</dbReference>
<reference evidence="18" key="1">
    <citation type="submission" date="2025-08" db="UniProtKB">
        <authorList>
            <consortium name="RefSeq"/>
        </authorList>
    </citation>
    <scope>IDENTIFICATION</scope>
    <source>
        <strain evidence="18">15085-1641.00</strain>
        <tissue evidence="18">Whole body</tissue>
    </source>
</reference>
<dbReference type="EC" id="2.7.11.1" evidence="2"/>
<evidence type="ECO:0000313" key="17">
    <source>
        <dbReference type="Proteomes" id="UP000504633"/>
    </source>
</evidence>
<keyword evidence="7 13" id="KW-0547">Nucleotide-binding</keyword>
<feature type="region of interest" description="Disordered" evidence="14">
    <location>
        <begin position="85"/>
        <end position="169"/>
    </location>
</feature>
<dbReference type="SUPFAM" id="SSF56112">
    <property type="entry name" value="Protein kinase-like (PK-like)"/>
    <property type="match status" value="1"/>
</dbReference>
<keyword evidence="9 13" id="KW-0067">ATP-binding</keyword>
<dbReference type="KEGG" id="dhe:111592075"/>
<evidence type="ECO:0000259" key="15">
    <source>
        <dbReference type="PROSITE" id="PS50011"/>
    </source>
</evidence>
<dbReference type="Pfam" id="PF03607">
    <property type="entry name" value="DCX"/>
    <property type="match status" value="2"/>
</dbReference>
<comment type="similarity">
    <text evidence="1">Belongs to the protein kinase superfamily. CAMK Ser/Thr protein kinase family. CaMK subfamily.</text>
</comment>
<evidence type="ECO:0000256" key="3">
    <source>
        <dbReference type="ARBA" id="ARBA00022527"/>
    </source>
</evidence>
<protein>
    <recommendedName>
        <fullName evidence="2">non-specific serine/threonine protein kinase</fullName>
        <ecNumber evidence="2">2.7.11.1</ecNumber>
    </recommendedName>
    <alternativeName>
        <fullName evidence="10">Doublecortin-like and CAM kinase-like protein</fullName>
    </alternativeName>
</protein>
<dbReference type="InterPro" id="IPR011009">
    <property type="entry name" value="Kinase-like_dom_sf"/>
</dbReference>
<dbReference type="PANTHER" id="PTHR24347">
    <property type="entry name" value="SERINE/THREONINE-PROTEIN KINASE"/>
    <property type="match status" value="1"/>
</dbReference>
<gene>
    <name evidence="18" type="primary">LOC111592075</name>
</gene>
<dbReference type="Pfam" id="PF00069">
    <property type="entry name" value="Pkinase"/>
    <property type="match status" value="1"/>
</dbReference>
<evidence type="ECO:0000256" key="11">
    <source>
        <dbReference type="ARBA" id="ARBA00047899"/>
    </source>
</evidence>
<dbReference type="GO" id="GO:0005524">
    <property type="term" value="F:ATP binding"/>
    <property type="evidence" value="ECO:0007669"/>
    <property type="project" value="UniProtKB-UniRule"/>
</dbReference>
<feature type="compositionally biased region" description="Polar residues" evidence="14">
    <location>
        <begin position="128"/>
        <end position="150"/>
    </location>
</feature>
<evidence type="ECO:0000256" key="10">
    <source>
        <dbReference type="ARBA" id="ARBA00031092"/>
    </source>
</evidence>
<evidence type="ECO:0000256" key="2">
    <source>
        <dbReference type="ARBA" id="ARBA00012513"/>
    </source>
</evidence>
<dbReference type="InterPro" id="IPR003533">
    <property type="entry name" value="Doublecortin_dom"/>
</dbReference>
<sequence length="809" mass="88081">MMLSKYKLTISRVKHTKQRRRNRIMEVQTVNNLHSTAALLSSLQGGNSANSPNATPKKSAAANAGAGSAKNSSTEVAILEQLNKKQQHLDQQEQLQAAEHSHDCDSPASSNSELDKNFHELRDMNGSLAGSGSVGKSNGSLSGASSTNSAPPGASGRNDGGGDCIGNISANEPATNGNALPAGAAGAAHLKKRISSSRTPTRKAHRIKFYRNGDRFYPGITIPVSNERYRSFESLYEDLTRLLEENVKIPGAVRAIYNMGGKKITALDELEDGQSYVCSCNNENFKKVEYNTSSQPLANLTLANNSRSTNHRLAKLQRPASPLKNGALISSTGSNNAPASNGGAGATNGSPLNSSRFNERNSIVHPKIVTLIRNGTKPRRIMRLLLNKRNSPSFEHVLTAITQVVRLDTGYVRKVFTLSGASVAQLADFFGPEDVFFAYGTERVNTAEDFKLEADEQRAINAIRKTLRTAGTTCKGPKPKMPVKSKKVYPAEAAGTREAGESAATEEDEQATLLKNTGVEIGDLPVTIRDNYTLGKMIGDGNFAIVLKIKDRQTGLPYALKIIDKSKCKGKEHYIDAEVRVMKKLEHPHIISLIMDVDQQTNMYLVLEYVSGGDLFDAITQVTRFSESQSRIMIRHLGSAMSYLHSMSIVHRDIKPENLLVELDEYGNVVQLKLADFGLACEVTEPLFAVCGTPTYVSPEILLEVGYGLKIDVWAAGIILYILLCGFPPFVAPDNQQEPLFDAIISGVYEFPDPYWSDIGDGVRDLIANMLQSDPDVRFTSEDILDHYWTMGNEDNGCSGGVDGGEFSR</sequence>
<dbReference type="InterPro" id="IPR017441">
    <property type="entry name" value="Protein_kinase_ATP_BS"/>
</dbReference>
<dbReference type="PROSITE" id="PS00108">
    <property type="entry name" value="PROTEIN_KINASE_ST"/>
    <property type="match status" value="1"/>
</dbReference>
<feature type="compositionally biased region" description="Low complexity" evidence="14">
    <location>
        <begin position="330"/>
        <end position="351"/>
    </location>
</feature>
<accession>A0A6J1L4X4</accession>
<feature type="region of interest" description="Disordered" evidence="14">
    <location>
        <begin position="471"/>
        <end position="508"/>
    </location>
</feature>
<evidence type="ECO:0000256" key="4">
    <source>
        <dbReference type="ARBA" id="ARBA00022553"/>
    </source>
</evidence>
<dbReference type="PROSITE" id="PS00107">
    <property type="entry name" value="PROTEIN_KINASE_ATP"/>
    <property type="match status" value="1"/>
</dbReference>
<dbReference type="Gene3D" id="3.10.20.230">
    <property type="entry name" value="Doublecortin domain"/>
    <property type="match status" value="2"/>
</dbReference>
<dbReference type="PROSITE" id="PS50011">
    <property type="entry name" value="PROTEIN_KINASE_DOM"/>
    <property type="match status" value="1"/>
</dbReference>
<name>A0A6J1L4X4_DROHY</name>